<evidence type="ECO:0008006" key="5">
    <source>
        <dbReference type="Google" id="ProtNLM"/>
    </source>
</evidence>
<keyword evidence="4" id="KW-1185">Reference proteome</keyword>
<gene>
    <name evidence="3" type="ORF">OH76DRAFT_525175</name>
</gene>
<dbReference type="Proteomes" id="UP000256964">
    <property type="component" value="Unassembled WGS sequence"/>
</dbReference>
<dbReference type="EMBL" id="KZ857643">
    <property type="protein sequence ID" value="RDX39807.1"/>
    <property type="molecule type" value="Genomic_DNA"/>
</dbReference>
<feature type="chain" id="PRO_5016810689" description="Secreted protein" evidence="2">
    <location>
        <begin position="24"/>
        <end position="105"/>
    </location>
</feature>
<name>A0A371CHP4_9APHY</name>
<proteinExistence type="predicted"/>
<feature type="region of interest" description="Disordered" evidence="1">
    <location>
        <begin position="81"/>
        <end position="105"/>
    </location>
</feature>
<sequence length="105" mass="11167">MPVLVRKLIVFHLKLTVLPSVACHDEGAVNVHLSTCNAAATKVPKVRHCKCEGEEGLLPSSSDHSTHGTTDRKLIPDAASCTTESMKDSEVTTVTSVSASGHPKY</sequence>
<protein>
    <recommendedName>
        <fullName evidence="5">Secreted protein</fullName>
    </recommendedName>
</protein>
<evidence type="ECO:0000313" key="3">
    <source>
        <dbReference type="EMBL" id="RDX39807.1"/>
    </source>
</evidence>
<reference evidence="3 4" key="1">
    <citation type="journal article" date="2018" name="Biotechnol. Biofuels">
        <title>Integrative visual omics of the white-rot fungus Polyporus brumalis exposes the biotechnological potential of its oxidative enzymes for delignifying raw plant biomass.</title>
        <authorList>
            <person name="Miyauchi S."/>
            <person name="Rancon A."/>
            <person name="Drula E."/>
            <person name="Hage H."/>
            <person name="Chaduli D."/>
            <person name="Favel A."/>
            <person name="Grisel S."/>
            <person name="Henrissat B."/>
            <person name="Herpoel-Gimbert I."/>
            <person name="Ruiz-Duenas F.J."/>
            <person name="Chevret D."/>
            <person name="Hainaut M."/>
            <person name="Lin J."/>
            <person name="Wang M."/>
            <person name="Pangilinan J."/>
            <person name="Lipzen A."/>
            <person name="Lesage-Meessen L."/>
            <person name="Navarro D."/>
            <person name="Riley R."/>
            <person name="Grigoriev I.V."/>
            <person name="Zhou S."/>
            <person name="Raouche S."/>
            <person name="Rosso M.N."/>
        </authorList>
    </citation>
    <scope>NUCLEOTIDE SEQUENCE [LARGE SCALE GENOMIC DNA]</scope>
    <source>
        <strain evidence="3 4">BRFM 1820</strain>
    </source>
</reference>
<accession>A0A371CHP4</accession>
<keyword evidence="2" id="KW-0732">Signal</keyword>
<evidence type="ECO:0000313" key="4">
    <source>
        <dbReference type="Proteomes" id="UP000256964"/>
    </source>
</evidence>
<feature type="signal peptide" evidence="2">
    <location>
        <begin position="1"/>
        <end position="23"/>
    </location>
</feature>
<evidence type="ECO:0000256" key="2">
    <source>
        <dbReference type="SAM" id="SignalP"/>
    </source>
</evidence>
<organism evidence="3 4">
    <name type="scientific">Lentinus brumalis</name>
    <dbReference type="NCBI Taxonomy" id="2498619"/>
    <lineage>
        <taxon>Eukaryota</taxon>
        <taxon>Fungi</taxon>
        <taxon>Dikarya</taxon>
        <taxon>Basidiomycota</taxon>
        <taxon>Agaricomycotina</taxon>
        <taxon>Agaricomycetes</taxon>
        <taxon>Polyporales</taxon>
        <taxon>Polyporaceae</taxon>
        <taxon>Lentinus</taxon>
    </lineage>
</organism>
<evidence type="ECO:0000256" key="1">
    <source>
        <dbReference type="SAM" id="MobiDB-lite"/>
    </source>
</evidence>
<dbReference type="AlphaFoldDB" id="A0A371CHP4"/>